<protein>
    <submittedName>
        <fullName evidence="3">KEOPS complex subunit Cgi121</fullName>
    </submittedName>
</protein>
<evidence type="ECO:0000313" key="3">
    <source>
        <dbReference type="EMBL" id="MBX0304183.1"/>
    </source>
</evidence>
<dbReference type="EMBL" id="RKLQ01000002">
    <property type="protein sequence ID" value="MBX0304183.1"/>
    <property type="molecule type" value="Genomic_DNA"/>
</dbReference>
<dbReference type="InterPro" id="IPR013926">
    <property type="entry name" value="CGI121/TPRKB"/>
</dbReference>
<sequence length="196" mass="20609">MDVVEGHADIDDVGAFVAELDAIGETHGVTIQAFDARYVVDREHLVRAVDLAARARERGDTIAEDFGVEILLYAAGRRQINRALAMGVCEGECPIVAVVVGEVAQQATSDHVNGDAGAVRGEGEGASVSASGGTASDEAAAAADLRERLTPAETLGNYDEERVRDFFDVTDTELAATEGALADAIRERVALLVVEK</sequence>
<dbReference type="RefSeq" id="WP_220588409.1">
    <property type="nucleotide sequence ID" value="NZ_RKLQ01000002.1"/>
</dbReference>
<feature type="compositionally biased region" description="Low complexity" evidence="2">
    <location>
        <begin position="125"/>
        <end position="134"/>
    </location>
</feature>
<name>A0A8J8CBD1_9EURY</name>
<dbReference type="Proteomes" id="UP000783863">
    <property type="component" value="Unassembled WGS sequence"/>
</dbReference>
<dbReference type="Gene3D" id="3.30.2380.10">
    <property type="entry name" value="CGI121/TPRKB"/>
    <property type="match status" value="1"/>
</dbReference>
<proteinExistence type="inferred from homology"/>
<comment type="caution">
    <text evidence="3">The sequence shown here is derived from an EMBL/GenBank/DDBJ whole genome shotgun (WGS) entry which is preliminary data.</text>
</comment>
<evidence type="ECO:0000256" key="1">
    <source>
        <dbReference type="ARBA" id="ARBA00005546"/>
    </source>
</evidence>
<dbReference type="InterPro" id="IPR016799">
    <property type="entry name" value="UCP022062"/>
</dbReference>
<feature type="region of interest" description="Disordered" evidence="2">
    <location>
        <begin position="113"/>
        <end position="134"/>
    </location>
</feature>
<accession>A0A8J8CBD1</accession>
<keyword evidence="4" id="KW-1185">Reference proteome</keyword>
<dbReference type="SUPFAM" id="SSF143870">
    <property type="entry name" value="PF0523-like"/>
    <property type="match status" value="1"/>
</dbReference>
<dbReference type="AlphaFoldDB" id="A0A8J8CBD1"/>
<comment type="similarity">
    <text evidence="1">Belongs to the CGI121/TPRKB family.</text>
</comment>
<dbReference type="PIRSF" id="PIRSF022062">
    <property type="entry name" value="UCP022062"/>
    <property type="match status" value="1"/>
</dbReference>
<dbReference type="NCBIfam" id="NF011465">
    <property type="entry name" value="PRK14886.1-1"/>
    <property type="match status" value="1"/>
</dbReference>
<organism evidence="3 4">
    <name type="scientific">Haloarcula salinisoli</name>
    <dbReference type="NCBI Taxonomy" id="2487746"/>
    <lineage>
        <taxon>Archaea</taxon>
        <taxon>Methanobacteriati</taxon>
        <taxon>Methanobacteriota</taxon>
        <taxon>Stenosarchaea group</taxon>
        <taxon>Halobacteria</taxon>
        <taxon>Halobacteriales</taxon>
        <taxon>Haloarculaceae</taxon>
        <taxon>Haloarcula</taxon>
    </lineage>
</organism>
<gene>
    <name evidence="3" type="ORF">EGD98_10945</name>
</gene>
<dbReference type="InterPro" id="IPR036504">
    <property type="entry name" value="CGI121/TPRKB_sf"/>
</dbReference>
<evidence type="ECO:0000256" key="2">
    <source>
        <dbReference type="SAM" id="MobiDB-lite"/>
    </source>
</evidence>
<evidence type="ECO:0000313" key="4">
    <source>
        <dbReference type="Proteomes" id="UP000783863"/>
    </source>
</evidence>
<dbReference type="Pfam" id="PF08617">
    <property type="entry name" value="CGI-121"/>
    <property type="match status" value="1"/>
</dbReference>
<reference evidence="3" key="1">
    <citation type="submission" date="2021-06" db="EMBL/GenBank/DDBJ databases">
        <title>Halomicroarcula sp. F24A a new haloarchaeum isolated from saline soil.</title>
        <authorList>
            <person name="Duran-Viseras A."/>
            <person name="Sanchez-Porro C."/>
            <person name="Ventosa A."/>
        </authorList>
    </citation>
    <scope>NUCLEOTIDE SEQUENCE</scope>
    <source>
        <strain evidence="3">F24A</strain>
    </source>
</reference>